<dbReference type="GO" id="GO:0008408">
    <property type="term" value="F:3'-5' exonuclease activity"/>
    <property type="evidence" value="ECO:0007669"/>
    <property type="project" value="TreeGrafter"/>
</dbReference>
<reference evidence="5" key="1">
    <citation type="submission" date="2013-03" db="EMBL/GenBank/DDBJ databases">
        <title>Draft genome sequence of the hydrogen-ethanol-producing anaerobic alkalithermophilic Caloramator celere.</title>
        <authorList>
            <person name="Ciranna A."/>
            <person name="Larjo A."/>
            <person name="Kivisto A."/>
            <person name="Santala V."/>
            <person name="Roos C."/>
            <person name="Karp M."/>
        </authorList>
    </citation>
    <scope>NUCLEOTIDE SEQUENCE [LARGE SCALE GENOMIC DNA]</scope>
    <source>
        <strain evidence="5">DSM 8682</strain>
    </source>
</reference>
<keyword evidence="5" id="KW-0808">Transferase</keyword>
<dbReference type="GO" id="GO:0006260">
    <property type="term" value="P:DNA replication"/>
    <property type="evidence" value="ECO:0007669"/>
    <property type="project" value="InterPro"/>
</dbReference>
<dbReference type="FunFam" id="3.30.420.10:FF:000045">
    <property type="entry name" value="3'-5' exonuclease DinG"/>
    <property type="match status" value="1"/>
</dbReference>
<sequence>MSIKKIQYTNTIYRTFVALDFETTGLKPDKDKIIEIAAIKFIDNNIVDKFHSLVNPQIEIPEFITSINGITNEMVKNKPTIDLLIPKLLNFIGDLPIVAHNAGFDGKFLKYAVYNLYGKDIITNLFIDTVKIAKQIYPYLPNHKLETIKNHYKLNLISHRALDDTIVAANIYIDYCNMMKNNSCIK</sequence>
<keyword evidence="5" id="KW-0548">Nucleotidyltransferase</keyword>
<name>R7RS12_9CLOT</name>
<dbReference type="NCBIfam" id="TIGR00573">
    <property type="entry name" value="dnaq"/>
    <property type="match status" value="1"/>
</dbReference>
<dbReference type="PANTHER" id="PTHR30231">
    <property type="entry name" value="DNA POLYMERASE III SUBUNIT EPSILON"/>
    <property type="match status" value="1"/>
</dbReference>
<dbReference type="AlphaFoldDB" id="R7RS12"/>
<keyword evidence="3" id="KW-0269">Exonuclease</keyword>
<dbReference type="GO" id="GO:0005829">
    <property type="term" value="C:cytosol"/>
    <property type="evidence" value="ECO:0007669"/>
    <property type="project" value="TreeGrafter"/>
</dbReference>
<dbReference type="InterPro" id="IPR036397">
    <property type="entry name" value="RNaseH_sf"/>
</dbReference>
<dbReference type="HOGENOM" id="CLU_047806_7_2_9"/>
<comment type="caution">
    <text evidence="5">The sequence shown here is derived from an EMBL/GenBank/DDBJ whole genome shotgun (WGS) entry which is preliminary data.</text>
</comment>
<evidence type="ECO:0000256" key="3">
    <source>
        <dbReference type="ARBA" id="ARBA00022839"/>
    </source>
</evidence>
<keyword evidence="2" id="KW-0378">Hydrolase</keyword>
<keyword evidence="1" id="KW-0540">Nuclease</keyword>
<protein>
    <submittedName>
        <fullName evidence="5">DNA polymerase III subunit epsilon( EC: )</fullName>
        <ecNumber evidence="5">2.7.7.7</ecNumber>
    </submittedName>
</protein>
<dbReference type="Gene3D" id="3.30.420.10">
    <property type="entry name" value="Ribonuclease H-like superfamily/Ribonuclease H"/>
    <property type="match status" value="1"/>
</dbReference>
<feature type="domain" description="Exonuclease" evidence="4">
    <location>
        <begin position="15"/>
        <end position="181"/>
    </location>
</feature>
<dbReference type="RefSeq" id="WP_018662015.1">
    <property type="nucleotide sequence ID" value="NZ_HF952018.1"/>
</dbReference>
<dbReference type="InterPro" id="IPR013520">
    <property type="entry name" value="Ribonucl_H"/>
</dbReference>
<dbReference type="InterPro" id="IPR006054">
    <property type="entry name" value="DnaQ"/>
</dbReference>
<gene>
    <name evidence="5" type="ORF">TCEL_00222</name>
</gene>
<dbReference type="GO" id="GO:0003887">
    <property type="term" value="F:DNA-directed DNA polymerase activity"/>
    <property type="evidence" value="ECO:0007669"/>
    <property type="project" value="UniProtKB-EC"/>
</dbReference>
<dbReference type="OrthoDB" id="9813328at2"/>
<dbReference type="CDD" id="cd06127">
    <property type="entry name" value="DEDDh"/>
    <property type="match status" value="1"/>
</dbReference>
<dbReference type="EC" id="2.7.7.7" evidence="5"/>
<evidence type="ECO:0000313" key="5">
    <source>
        <dbReference type="EMBL" id="CDF58176.1"/>
    </source>
</evidence>
<dbReference type="InterPro" id="IPR012337">
    <property type="entry name" value="RNaseH-like_sf"/>
</dbReference>
<dbReference type="GO" id="GO:0003677">
    <property type="term" value="F:DNA binding"/>
    <property type="evidence" value="ECO:0007669"/>
    <property type="project" value="InterPro"/>
</dbReference>
<dbReference type="Proteomes" id="UP000014923">
    <property type="component" value="Unassembled WGS sequence"/>
</dbReference>
<keyword evidence="6" id="KW-1185">Reference proteome</keyword>
<evidence type="ECO:0000256" key="2">
    <source>
        <dbReference type="ARBA" id="ARBA00022801"/>
    </source>
</evidence>
<organism evidence="5 6">
    <name type="scientific">Thermobrachium celere DSM 8682</name>
    <dbReference type="NCBI Taxonomy" id="941824"/>
    <lineage>
        <taxon>Bacteria</taxon>
        <taxon>Bacillati</taxon>
        <taxon>Bacillota</taxon>
        <taxon>Clostridia</taxon>
        <taxon>Eubacteriales</taxon>
        <taxon>Clostridiaceae</taxon>
        <taxon>Thermobrachium</taxon>
    </lineage>
</organism>
<accession>R7RS12</accession>
<dbReference type="PANTHER" id="PTHR30231:SF4">
    <property type="entry name" value="PROTEIN NEN2"/>
    <property type="match status" value="1"/>
</dbReference>
<proteinExistence type="predicted"/>
<evidence type="ECO:0000256" key="1">
    <source>
        <dbReference type="ARBA" id="ARBA00022722"/>
    </source>
</evidence>
<dbReference type="SUPFAM" id="SSF53098">
    <property type="entry name" value="Ribonuclease H-like"/>
    <property type="match status" value="1"/>
</dbReference>
<dbReference type="SMART" id="SM00479">
    <property type="entry name" value="EXOIII"/>
    <property type="match status" value="1"/>
</dbReference>
<dbReference type="eggNOG" id="COG2176">
    <property type="taxonomic scope" value="Bacteria"/>
</dbReference>
<dbReference type="EMBL" id="CAVN010000095">
    <property type="protein sequence ID" value="CDF58176.1"/>
    <property type="molecule type" value="Genomic_DNA"/>
</dbReference>
<evidence type="ECO:0000259" key="4">
    <source>
        <dbReference type="SMART" id="SM00479"/>
    </source>
</evidence>
<evidence type="ECO:0000313" key="6">
    <source>
        <dbReference type="Proteomes" id="UP000014923"/>
    </source>
</evidence>
<dbReference type="Pfam" id="PF00929">
    <property type="entry name" value="RNase_T"/>
    <property type="match status" value="1"/>
</dbReference>